<evidence type="ECO:0000259" key="4">
    <source>
        <dbReference type="PROSITE" id="PS50977"/>
    </source>
</evidence>
<dbReference type="AlphaFoldDB" id="A0AAW5ECZ3"/>
<evidence type="ECO:0000313" key="5">
    <source>
        <dbReference type="EMBL" id="MCH1627580.1"/>
    </source>
</evidence>
<dbReference type="EMBL" id="JAKTTI010000046">
    <property type="protein sequence ID" value="MCH1627580.1"/>
    <property type="molecule type" value="Genomic_DNA"/>
</dbReference>
<dbReference type="InterPro" id="IPR001647">
    <property type="entry name" value="HTH_TetR"/>
</dbReference>
<evidence type="ECO:0000256" key="2">
    <source>
        <dbReference type="ARBA" id="ARBA00023125"/>
    </source>
</evidence>
<evidence type="ECO:0000256" key="1">
    <source>
        <dbReference type="ARBA" id="ARBA00022491"/>
    </source>
</evidence>
<dbReference type="InterPro" id="IPR036271">
    <property type="entry name" value="Tet_transcr_reg_TetR-rel_C_sf"/>
</dbReference>
<gene>
    <name evidence="5" type="primary">refZ</name>
    <name evidence="5" type="ORF">MJG50_19775</name>
</gene>
<dbReference type="Gene3D" id="1.10.10.60">
    <property type="entry name" value="Homeodomain-like"/>
    <property type="match status" value="1"/>
</dbReference>
<evidence type="ECO:0000313" key="6">
    <source>
        <dbReference type="Proteomes" id="UP001431131"/>
    </source>
</evidence>
<protein>
    <submittedName>
        <fullName evidence="5">Forespore capture DNA-binding protein RefZ</fullName>
    </submittedName>
</protein>
<proteinExistence type="predicted"/>
<name>A0AAW5ECZ3_9BACI</name>
<dbReference type="PANTHER" id="PTHR43479:SF11">
    <property type="entry name" value="ACREF_ENVCD OPERON REPRESSOR-RELATED"/>
    <property type="match status" value="1"/>
</dbReference>
<accession>A0AAW5ECZ3</accession>
<dbReference type="Gene3D" id="1.10.357.10">
    <property type="entry name" value="Tetracycline Repressor, domain 2"/>
    <property type="match status" value="1"/>
</dbReference>
<dbReference type="GO" id="GO:0003677">
    <property type="term" value="F:DNA binding"/>
    <property type="evidence" value="ECO:0007669"/>
    <property type="project" value="UniProtKB-UniRule"/>
</dbReference>
<dbReference type="SUPFAM" id="SSF48498">
    <property type="entry name" value="Tetracyclin repressor-like, C-terminal domain"/>
    <property type="match status" value="1"/>
</dbReference>
<dbReference type="InterPro" id="IPR050624">
    <property type="entry name" value="HTH-type_Tx_Regulator"/>
</dbReference>
<dbReference type="InterPro" id="IPR009057">
    <property type="entry name" value="Homeodomain-like_sf"/>
</dbReference>
<sequence>MKNNNTKQNIKNSAAFLFNTKGFAGTSVREIANRAKTNVSNISYYFENKAGLLEHLVSTYFESYIAIIEQAYIELDSRSARECLILVIRGIMNYQKENRHLTRFVLREITLDSTLIREIMTTYMTKEKYYLQAIFEKGIHQQEFNSIPIPYTIMQLKGMLSMPYLYPQYMAEVLHIMPYEMYVAEQYSREIEKWVNHTICVPNERVKEKLLRIPVTI</sequence>
<organism evidence="5 6">
    <name type="scientific">Fredinandcohnia quinoae</name>
    <dbReference type="NCBI Taxonomy" id="2918902"/>
    <lineage>
        <taxon>Bacteria</taxon>
        <taxon>Bacillati</taxon>
        <taxon>Bacillota</taxon>
        <taxon>Bacilli</taxon>
        <taxon>Bacillales</taxon>
        <taxon>Bacillaceae</taxon>
        <taxon>Fredinandcohnia</taxon>
    </lineage>
</organism>
<evidence type="ECO:0000256" key="3">
    <source>
        <dbReference type="PROSITE-ProRule" id="PRU00335"/>
    </source>
</evidence>
<keyword evidence="1" id="KW-0678">Repressor</keyword>
<keyword evidence="6" id="KW-1185">Reference proteome</keyword>
<dbReference type="PANTHER" id="PTHR43479">
    <property type="entry name" value="ACREF/ENVCD OPERON REPRESSOR-RELATED"/>
    <property type="match status" value="1"/>
</dbReference>
<dbReference type="Proteomes" id="UP001431131">
    <property type="component" value="Unassembled WGS sequence"/>
</dbReference>
<dbReference type="Pfam" id="PF00440">
    <property type="entry name" value="TetR_N"/>
    <property type="match status" value="1"/>
</dbReference>
<reference evidence="5" key="1">
    <citation type="submission" date="2022-02" db="EMBL/GenBank/DDBJ databases">
        <title>Fredinandcohnia quinoae sp. nov. isolated from Chenopodium quinoa seeds.</title>
        <authorList>
            <person name="Saati-Santamaria Z."/>
            <person name="Flores-Felix J.D."/>
            <person name="Igual J.M."/>
            <person name="Velazquez E."/>
            <person name="Garcia-Fraile P."/>
            <person name="Martinez-Molina E."/>
        </authorList>
    </citation>
    <scope>NUCLEOTIDE SEQUENCE</scope>
    <source>
        <strain evidence="5">SECRCQ15</strain>
    </source>
</reference>
<dbReference type="RefSeq" id="WP_240257500.1">
    <property type="nucleotide sequence ID" value="NZ_JAKTTI010000046.1"/>
</dbReference>
<dbReference type="NCBIfam" id="NF037937">
    <property type="entry name" value="septum_RefZ"/>
    <property type="match status" value="1"/>
</dbReference>
<dbReference type="PROSITE" id="PS50977">
    <property type="entry name" value="HTH_TETR_2"/>
    <property type="match status" value="1"/>
</dbReference>
<comment type="caution">
    <text evidence="5">The sequence shown here is derived from an EMBL/GenBank/DDBJ whole genome shotgun (WGS) entry which is preliminary data.</text>
</comment>
<feature type="DNA-binding region" description="H-T-H motif" evidence="3">
    <location>
        <begin position="27"/>
        <end position="46"/>
    </location>
</feature>
<feature type="domain" description="HTH tetR-type" evidence="4">
    <location>
        <begin position="4"/>
        <end position="64"/>
    </location>
</feature>
<keyword evidence="2 3" id="KW-0238">DNA-binding</keyword>
<dbReference type="SUPFAM" id="SSF46689">
    <property type="entry name" value="Homeodomain-like"/>
    <property type="match status" value="1"/>
</dbReference>